<evidence type="ECO:0000313" key="1">
    <source>
        <dbReference type="EMBL" id="KTD82031.1"/>
    </source>
</evidence>
<dbReference type="Pfam" id="PF03646">
    <property type="entry name" value="FlaG"/>
    <property type="match status" value="1"/>
</dbReference>
<sequence length="92" mass="10244">MKIESVPSVNQINQSEFIHGVDEVIKAGQNKPVQTMLDAETRQTLDEATGLIQTIVSDKLSDKVIRKMPSDEYLHLLSLLDEIISGSIDKHV</sequence>
<dbReference type="Gene3D" id="3.30.160.170">
    <property type="entry name" value="FlaG-like"/>
    <property type="match status" value="1"/>
</dbReference>
<keyword evidence="2" id="KW-1185">Reference proteome</keyword>
<evidence type="ECO:0008006" key="3">
    <source>
        <dbReference type="Google" id="ProtNLM"/>
    </source>
</evidence>
<dbReference type="PATRIC" id="fig|45076.6.peg.367"/>
<organism evidence="1 2">
    <name type="scientific">Legionella worsleiensis</name>
    <dbReference type="NCBI Taxonomy" id="45076"/>
    <lineage>
        <taxon>Bacteria</taxon>
        <taxon>Pseudomonadati</taxon>
        <taxon>Pseudomonadota</taxon>
        <taxon>Gammaproteobacteria</taxon>
        <taxon>Legionellales</taxon>
        <taxon>Legionellaceae</taxon>
        <taxon>Legionella</taxon>
    </lineage>
</organism>
<dbReference type="RefSeq" id="WP_058492151.1">
    <property type="nucleotide sequence ID" value="NZ_CBCRUR010000003.1"/>
</dbReference>
<accession>A0A0W1AL00</accession>
<evidence type="ECO:0000313" key="2">
    <source>
        <dbReference type="Proteomes" id="UP000054662"/>
    </source>
</evidence>
<dbReference type="OrthoDB" id="5643171at2"/>
<dbReference type="AlphaFoldDB" id="A0A0W1AL00"/>
<gene>
    <name evidence="1" type="ORF">Lwor_0334</name>
</gene>
<dbReference type="InterPro" id="IPR035924">
    <property type="entry name" value="FlaG-like_sf"/>
</dbReference>
<reference evidence="1 2" key="1">
    <citation type="submission" date="2015-11" db="EMBL/GenBank/DDBJ databases">
        <title>Genomic analysis of 38 Legionella species identifies large and diverse effector repertoires.</title>
        <authorList>
            <person name="Burstein D."/>
            <person name="Amaro F."/>
            <person name="Zusman T."/>
            <person name="Lifshitz Z."/>
            <person name="Cohen O."/>
            <person name="Gilbert J.A."/>
            <person name="Pupko T."/>
            <person name="Shuman H.A."/>
            <person name="Segal G."/>
        </authorList>
    </citation>
    <scope>NUCLEOTIDE SEQUENCE [LARGE SCALE GENOMIC DNA]</scope>
    <source>
        <strain evidence="1 2">ATCC 49508</strain>
    </source>
</reference>
<dbReference type="STRING" id="45076.Lwor_0334"/>
<name>A0A0W1AL00_9GAMM</name>
<dbReference type="Proteomes" id="UP000054662">
    <property type="component" value="Unassembled WGS sequence"/>
</dbReference>
<dbReference type="EMBL" id="LNZC01000002">
    <property type="protein sequence ID" value="KTD82031.1"/>
    <property type="molecule type" value="Genomic_DNA"/>
</dbReference>
<proteinExistence type="predicted"/>
<dbReference type="InterPro" id="IPR005186">
    <property type="entry name" value="FlaG"/>
</dbReference>
<dbReference type="SUPFAM" id="SSF160214">
    <property type="entry name" value="FlaG-like"/>
    <property type="match status" value="1"/>
</dbReference>
<protein>
    <recommendedName>
        <fullName evidence="3">FlaG protein</fullName>
    </recommendedName>
</protein>
<comment type="caution">
    <text evidence="1">The sequence shown here is derived from an EMBL/GenBank/DDBJ whole genome shotgun (WGS) entry which is preliminary data.</text>
</comment>